<keyword evidence="3" id="KW-1185">Reference proteome</keyword>
<name>A0ABN5IAI9_9ACTN</name>
<gene>
    <name evidence="2" type="ORF">C4B68_34235</name>
</gene>
<feature type="coiled-coil region" evidence="1">
    <location>
        <begin position="1183"/>
        <end position="1210"/>
    </location>
</feature>
<protein>
    <submittedName>
        <fullName evidence="2">Phage tail protein</fullName>
    </submittedName>
</protein>
<proteinExistence type="predicted"/>
<dbReference type="RefSeq" id="WP_099500390.1">
    <property type="nucleotide sequence ID" value="NZ_CP026652.1"/>
</dbReference>
<accession>A0ABN5IAI9</accession>
<dbReference type="Proteomes" id="UP000238413">
    <property type="component" value="Chromosome"/>
</dbReference>
<sequence length="1464" mass="151316">MSFLVASGHVQVDARTRDAKDEIQDLIRTMGGLSPAAQAAANSLKDLGKRASLAGQSLGRLGERAEDAERALAGLRAVAGDIRVKAELDDDTSAGVATVKAAIADLKAQSPVRLEVNFDGDATQITATAQAMRDLRNDARDAGQSLTTLAIRSAAAALALQELENAAQGASRALRTLRGRAAATAAAMSDLRDTTARASTALRTIANRAESTDGRLNTLAARSRALRGDMDELDGVLRRVGGSMGALRPRLGGLGSSSGDASGGMRKLMLAASGLSTALIPVAAATVPIAAGTVAAAAGVATFGLAIGQQVAEMTKASGAAKKYQDAVREHGRGSEEAAKAARQTQLALAEMPAPTQQAAAALSVLKDEYEDWSDALSADTMPVVTKSLGLFQAMLPRLTPVVRSTSAQLENMLNVLAGGMQTAGFERFMDKLAGWSGGALARATLGMVKFSQALDTGAIGSDLDRFMDYVRENGPLVADALGNLAKAAVHLVVAASDMGVSVLGVVSAFAKLVTAIPTSTLSTMLQLYAALKLVSVGVGMVSAAASSGAVARLGAYFAVMRAAGVGPTLRATAASMTAVQKASIGLGVLAIAAIGIDKLADKARGAPPDVDRLATSLKNLSQTGKFTGELQKTFGDLDGLVEKVKKLHTEADKANNTALGFRIPGLDDTADWIASKINDVSKGGESLNALKDDFKSLDEAMSGMVSSGYGKQAAQDFNMMRDALKAEGLSMKEINDLFPEYRASVAALKAEQKLAAQGMGIFGQQAMETKTKLDAQKASADGLRASLLALNDVNRSAHDARIQFEAGIDALTASFKEHGATLNEDTAAGQANGLAMSQAAKGHDEMLATSLAAGESLESMTGKSDKLRSTMMRLATEAFGGNKKAAEEYVNKLLGIPSEVKTMIKAERAEAIAGLEAVRAAIQKTPGAKTVKVDTLNAAAIKALEAVGYKTRTLPDGRTEVFTKNGQAIGSIGEVNRALSNLNGKTANTYVNSYFTSIYRVKGTAPGDKGYGVVAPGRASGGPIGFAAGGTPGGRIAGPGTSTSDSIPAMLSNGEWVIRAAAVAKYGDAFMAAVNDGRFRPPGFAKGGKLTEKQKAAIKAESDAKKGLASDFGISHFGTMAGYQRDPFEKALGVPASVSDLVSNLNKVSGQIKAASHGKTESTLLKKLDSSGKALIANQKKLEGVNKALEGAKSKLEDLKGKFDSLKTSVASSLVSFGNITKIGKYGTSPDTLIKQLTSDAGRTTEFAKQLEQLKAKGLNAQSISEIAQAGITGGGMATAQSLLNATPEQIAQINALEKQLQTSANKAGTVTADAMYGAGIRAGEGLVKGLTAQQDKIEATMMAIAKSMEAAIKKSLGIQSPSKVMEPIGDFAFQGVEQGWVKRLAKGNTLLSGNAAALRMRPALMAGSGAATTTAGPGVVVHLNPVFNTMTLPAPAERKAFAVAMARDINDALLDYQKQRRR</sequence>
<dbReference type="EMBL" id="CP026652">
    <property type="protein sequence ID" value="AVH60011.1"/>
    <property type="molecule type" value="Genomic_DNA"/>
</dbReference>
<evidence type="ECO:0000313" key="3">
    <source>
        <dbReference type="Proteomes" id="UP000238413"/>
    </source>
</evidence>
<evidence type="ECO:0000256" key="1">
    <source>
        <dbReference type="SAM" id="Coils"/>
    </source>
</evidence>
<reference evidence="2 3" key="1">
    <citation type="submission" date="2018-02" db="EMBL/GenBank/DDBJ databases">
        <title>Complete genome sequence of Streptomyces dengpaensis, the producer of angucyclines.</title>
        <authorList>
            <person name="Yumei L."/>
        </authorList>
    </citation>
    <scope>NUCLEOTIDE SEQUENCE [LARGE SCALE GENOMIC DNA]</scope>
    <source>
        <strain evidence="2 3">XZHG99</strain>
    </source>
</reference>
<evidence type="ECO:0000313" key="2">
    <source>
        <dbReference type="EMBL" id="AVH60011.1"/>
    </source>
</evidence>
<keyword evidence="1" id="KW-0175">Coiled coil</keyword>
<organism evidence="2 3">
    <name type="scientific">Streptomyces dengpaensis</name>
    <dbReference type="NCBI Taxonomy" id="2049881"/>
    <lineage>
        <taxon>Bacteria</taxon>
        <taxon>Bacillati</taxon>
        <taxon>Actinomycetota</taxon>
        <taxon>Actinomycetes</taxon>
        <taxon>Kitasatosporales</taxon>
        <taxon>Streptomycetaceae</taxon>
        <taxon>Streptomyces</taxon>
    </lineage>
</organism>